<dbReference type="InterPro" id="IPR046357">
    <property type="entry name" value="PPIase_dom_sf"/>
</dbReference>
<evidence type="ECO:0000256" key="6">
    <source>
        <dbReference type="ARBA" id="ARBA00023136"/>
    </source>
</evidence>
<reference evidence="14 15" key="1">
    <citation type="submission" date="2020-04" db="EMBL/GenBank/DDBJ databases">
        <title>Complete genome of a Psychrophilic, Marine, Gas Vacuolate Bacterium Polaromonas vacuolata KCTC 22033T.</title>
        <authorList>
            <person name="Hwang K."/>
            <person name="Kim K.M."/>
        </authorList>
    </citation>
    <scope>NUCLEOTIDE SEQUENCE [LARGE SCALE GENOMIC DNA]</scope>
    <source>
        <strain evidence="14 15">KCTC 22033</strain>
    </source>
</reference>
<keyword evidence="3" id="KW-0997">Cell inner membrane</keyword>
<evidence type="ECO:0000313" key="14">
    <source>
        <dbReference type="EMBL" id="QJC56101.1"/>
    </source>
</evidence>
<dbReference type="InterPro" id="IPR000297">
    <property type="entry name" value="PPIase_PpiC"/>
</dbReference>
<evidence type="ECO:0000256" key="11">
    <source>
        <dbReference type="PROSITE-ProRule" id="PRU00278"/>
    </source>
</evidence>
<dbReference type="InterPro" id="IPR052029">
    <property type="entry name" value="PpiD_chaperone"/>
</dbReference>
<keyword evidence="5 12" id="KW-1133">Transmembrane helix</keyword>
<evidence type="ECO:0000256" key="7">
    <source>
        <dbReference type="ARBA" id="ARBA00023186"/>
    </source>
</evidence>
<keyword evidence="11" id="KW-0697">Rotamase</keyword>
<dbReference type="EMBL" id="CP051461">
    <property type="protein sequence ID" value="QJC56101.1"/>
    <property type="molecule type" value="Genomic_DNA"/>
</dbReference>
<feature type="domain" description="PpiC" evidence="13">
    <location>
        <begin position="268"/>
        <end position="371"/>
    </location>
</feature>
<dbReference type="InterPro" id="IPR027304">
    <property type="entry name" value="Trigger_fact/SurA_dom_sf"/>
</dbReference>
<dbReference type="PANTHER" id="PTHR47529:SF1">
    <property type="entry name" value="PERIPLASMIC CHAPERONE PPID"/>
    <property type="match status" value="1"/>
</dbReference>
<evidence type="ECO:0000313" key="15">
    <source>
        <dbReference type="Proteomes" id="UP000502041"/>
    </source>
</evidence>
<dbReference type="PROSITE" id="PS50198">
    <property type="entry name" value="PPIC_PPIASE_2"/>
    <property type="match status" value="1"/>
</dbReference>
<evidence type="ECO:0000256" key="9">
    <source>
        <dbReference type="ARBA" id="ARBA00040743"/>
    </source>
</evidence>
<keyword evidence="7" id="KW-0143">Chaperone</keyword>
<dbReference type="Gene3D" id="1.10.4030.10">
    <property type="entry name" value="Porin chaperone SurA, peptide-binding domain"/>
    <property type="match status" value="1"/>
</dbReference>
<gene>
    <name evidence="14" type="primary">ppiD</name>
    <name evidence="14" type="ORF">HC248_01386</name>
</gene>
<dbReference type="KEGG" id="pvac:HC248_01386"/>
<keyword evidence="2" id="KW-1003">Cell membrane</keyword>
<dbReference type="Pfam" id="PF13624">
    <property type="entry name" value="SurA_N_3"/>
    <property type="match status" value="1"/>
</dbReference>
<keyword evidence="6 12" id="KW-0472">Membrane</keyword>
<accession>A0A6H2H898</accession>
<dbReference type="Gene3D" id="3.10.50.40">
    <property type="match status" value="1"/>
</dbReference>
<keyword evidence="11 14" id="KW-0413">Isomerase</keyword>
<dbReference type="Proteomes" id="UP000502041">
    <property type="component" value="Chromosome"/>
</dbReference>
<evidence type="ECO:0000256" key="12">
    <source>
        <dbReference type="SAM" id="Phobius"/>
    </source>
</evidence>
<protein>
    <recommendedName>
        <fullName evidence="9">Periplasmic chaperone PpiD</fullName>
    </recommendedName>
    <alternativeName>
        <fullName evidence="10">Periplasmic folding chaperone</fullName>
    </alternativeName>
</protein>
<comment type="similarity">
    <text evidence="8">Belongs to the PpiD chaperone family.</text>
</comment>
<comment type="subcellular location">
    <subcellularLocation>
        <location evidence="1">Cell inner membrane</location>
        <topology evidence="1">Single-pass type II membrane protein</topology>
        <orientation evidence="1">Periplasmic side</orientation>
    </subcellularLocation>
</comment>
<name>A0A6H2H898_9BURK</name>
<dbReference type="AlphaFoldDB" id="A0A6H2H898"/>
<evidence type="ECO:0000256" key="10">
    <source>
        <dbReference type="ARBA" id="ARBA00042775"/>
    </source>
</evidence>
<evidence type="ECO:0000256" key="5">
    <source>
        <dbReference type="ARBA" id="ARBA00022989"/>
    </source>
</evidence>
<evidence type="ECO:0000256" key="8">
    <source>
        <dbReference type="ARBA" id="ARBA00038408"/>
    </source>
</evidence>
<sequence length="640" mass="70008">MFDFIRKHTKVTMGFLFLLIVPSFLLLGMNRNNQGNESSATVAKVDGQKITQAQWDQAHMREVERLRPSMPSIDPKLLDSPEARYATLERLVRDRVLFAASNKFGLGVSDQRLARELMQNADIASLRNPDGSLDKVRYNQLLAAQGLSPEMFEANVRADLSSRQVLAGVAGSGFASTATANVALGAYFEKRDIQVAMFSTPAYSAKLTATDADLEQFYKANEALFQAPEQADIEYLLLDVATIEKGLNVSDADLRAYYDQNALRMSGTEERRASHILINAPKSAPAAEREAAKAKATEILAQLKKSPDQFAELARKNSQDTGSAAAGGDLDFFSRGAMVKPFEDAAFAMKKGEISDVVESDFGYHIIRLTDIKAPKIRSFEEMKPEILADVKKQQAQTRFSEVAESFTNSVYEQSDSLKPIAERLKLDIRTATGLTRTARPGATGALANTKLLNAIFSPDAIEKKRNTAAIDVGSSQLVSARITRYAPAHTQSLAEVKDNVRQRWLAQRGAETARKDGADKLAAWKAAPASATLPAAVVVSRSDLQQLAPQVVDAALRADATSLPIFVGVDMGAQGYAIVKVNKMEQRDPPTAAIAAQERNQYAQWWTSAESLAYYNVLKERLNTQILVAKPVSIQANAR</sequence>
<evidence type="ECO:0000256" key="2">
    <source>
        <dbReference type="ARBA" id="ARBA00022475"/>
    </source>
</evidence>
<keyword evidence="15" id="KW-1185">Reference proteome</keyword>
<evidence type="ECO:0000259" key="13">
    <source>
        <dbReference type="PROSITE" id="PS50198"/>
    </source>
</evidence>
<keyword evidence="4 12" id="KW-0812">Transmembrane</keyword>
<organism evidence="14 15">
    <name type="scientific">Polaromonas vacuolata</name>
    <dbReference type="NCBI Taxonomy" id="37448"/>
    <lineage>
        <taxon>Bacteria</taxon>
        <taxon>Pseudomonadati</taxon>
        <taxon>Pseudomonadota</taxon>
        <taxon>Betaproteobacteria</taxon>
        <taxon>Burkholderiales</taxon>
        <taxon>Comamonadaceae</taxon>
        <taxon>Polaromonas</taxon>
    </lineage>
</organism>
<dbReference type="RefSeq" id="WP_168921856.1">
    <property type="nucleotide sequence ID" value="NZ_CP051461.1"/>
</dbReference>
<feature type="transmembrane region" description="Helical" evidence="12">
    <location>
        <begin position="12"/>
        <end position="29"/>
    </location>
</feature>
<dbReference type="GO" id="GO:0005886">
    <property type="term" value="C:plasma membrane"/>
    <property type="evidence" value="ECO:0007669"/>
    <property type="project" value="UniProtKB-SubCell"/>
</dbReference>
<dbReference type="SUPFAM" id="SSF109998">
    <property type="entry name" value="Triger factor/SurA peptide-binding domain-like"/>
    <property type="match status" value="1"/>
</dbReference>
<proteinExistence type="inferred from homology"/>
<evidence type="ECO:0000256" key="3">
    <source>
        <dbReference type="ARBA" id="ARBA00022519"/>
    </source>
</evidence>
<evidence type="ECO:0000256" key="4">
    <source>
        <dbReference type="ARBA" id="ARBA00022692"/>
    </source>
</evidence>
<evidence type="ECO:0000256" key="1">
    <source>
        <dbReference type="ARBA" id="ARBA00004382"/>
    </source>
</evidence>
<dbReference type="PANTHER" id="PTHR47529">
    <property type="entry name" value="PEPTIDYL-PROLYL CIS-TRANS ISOMERASE D"/>
    <property type="match status" value="1"/>
</dbReference>
<dbReference type="GO" id="GO:0003755">
    <property type="term" value="F:peptidyl-prolyl cis-trans isomerase activity"/>
    <property type="evidence" value="ECO:0007669"/>
    <property type="project" value="UniProtKB-KW"/>
</dbReference>
<dbReference type="SUPFAM" id="SSF54534">
    <property type="entry name" value="FKBP-like"/>
    <property type="match status" value="1"/>
</dbReference>
<dbReference type="Pfam" id="PF00639">
    <property type="entry name" value="Rotamase"/>
    <property type="match status" value="1"/>
</dbReference>